<keyword evidence="1" id="KW-0472">Membrane</keyword>
<evidence type="ECO:0000256" key="1">
    <source>
        <dbReference type="SAM" id="Phobius"/>
    </source>
</evidence>
<sequence length="85" mass="9401">MSESVFLITIILPLITVLAVFAMRYYAAIQQAKARLANDNAYRQIAEQAAAAQAETARRLTSMDATLTDLKSRLATVEKVLKEVE</sequence>
<keyword evidence="1" id="KW-0812">Transmembrane</keyword>
<gene>
    <name evidence="2" type="ORF">H3H36_10065</name>
</gene>
<proteinExistence type="predicted"/>
<dbReference type="RefSeq" id="WP_182216912.1">
    <property type="nucleotide sequence ID" value="NZ_JACEZS010000007.1"/>
</dbReference>
<evidence type="ECO:0000313" key="2">
    <source>
        <dbReference type="EMBL" id="MBA5605706.1"/>
    </source>
</evidence>
<feature type="transmembrane region" description="Helical" evidence="1">
    <location>
        <begin position="6"/>
        <end position="27"/>
    </location>
</feature>
<keyword evidence="1" id="KW-1133">Transmembrane helix</keyword>
<organism evidence="2 3">
    <name type="scientific">Rugamonas fusca</name>
    <dbReference type="NCBI Taxonomy" id="2758568"/>
    <lineage>
        <taxon>Bacteria</taxon>
        <taxon>Pseudomonadati</taxon>
        <taxon>Pseudomonadota</taxon>
        <taxon>Betaproteobacteria</taxon>
        <taxon>Burkholderiales</taxon>
        <taxon>Oxalobacteraceae</taxon>
        <taxon>Telluria group</taxon>
        <taxon>Rugamonas</taxon>
    </lineage>
</organism>
<comment type="caution">
    <text evidence="2">The sequence shown here is derived from an EMBL/GenBank/DDBJ whole genome shotgun (WGS) entry which is preliminary data.</text>
</comment>
<keyword evidence="3" id="KW-1185">Reference proteome</keyword>
<name>A0A7W2I6Q0_9BURK</name>
<dbReference type="AlphaFoldDB" id="A0A7W2I6Q0"/>
<protein>
    <submittedName>
        <fullName evidence="2">Uncharacterized protein</fullName>
    </submittedName>
</protein>
<evidence type="ECO:0000313" key="3">
    <source>
        <dbReference type="Proteomes" id="UP000566711"/>
    </source>
</evidence>
<dbReference type="EMBL" id="JACEZS010000007">
    <property type="protein sequence ID" value="MBA5605706.1"/>
    <property type="molecule type" value="Genomic_DNA"/>
</dbReference>
<reference evidence="2 3" key="1">
    <citation type="submission" date="2020-07" db="EMBL/GenBank/DDBJ databases">
        <title>Novel species isolated from subtropical streams in China.</title>
        <authorList>
            <person name="Lu H."/>
        </authorList>
    </citation>
    <scope>NUCLEOTIDE SEQUENCE [LARGE SCALE GENOMIC DNA]</scope>
    <source>
        <strain evidence="2 3">FT3S</strain>
    </source>
</reference>
<dbReference type="Proteomes" id="UP000566711">
    <property type="component" value="Unassembled WGS sequence"/>
</dbReference>
<accession>A0A7W2I6Q0</accession>